<name>A0A2T3BFU0_AMORE</name>
<sequence length="462" mass="52662">MAASADGEKHESQYKHIDLNGNVFELPTYTMKDIHAAIPKHCYQPSTLRSMAYVFRDFFYASTLIYLAVTYIPLLPNIYLRAAAWVAYTTVQGFVFTGIWILAHECGHGAFSKSKKLNWTMGLIMHSFLLVPFHSWRLSHSQHHKGTGNLEKDTAFVPHTRHSWLQRNFGEKARENMIEFAELAEDSPIATLWFCFIHQFFGWPGYLLFNLTGQDYDGAKGLRITHFYFGEDSVFYKKRELPLIALSDLGVAVMIAALVWAGQVFGSLNVIVLWGIPWLWVNNWIVAITFLQHTDATMPHYNNKTWTFARGATATIDRDLGFLDTHFFHDIIGTHVCHHLVSTIPFYHAAEASVHIKKVMGSHYRADTKTPFWTAFWRNQRTCMFVEETEGAEGSGVFMFRNLYARKGEAKPRNLVDKIPEKAEEKSEEKAPSVRATAMSSGARRLSQSAQLRANLPLLAEA</sequence>
<dbReference type="RefSeq" id="XP_024725786.1">
    <property type="nucleotide sequence ID" value="XM_024865103.1"/>
</dbReference>
<dbReference type="InterPro" id="IPR012171">
    <property type="entry name" value="Fatty_acid_desaturase"/>
</dbReference>
<dbReference type="InterPro" id="IPR005804">
    <property type="entry name" value="FA_desaturase_dom"/>
</dbReference>
<dbReference type="Pfam" id="PF11960">
    <property type="entry name" value="DUF3474"/>
    <property type="match status" value="1"/>
</dbReference>
<dbReference type="OrthoDB" id="1461976at2759"/>
<protein>
    <recommendedName>
        <fullName evidence="12">Fatty acid desaturase domain-containing protein</fullName>
    </recommendedName>
</protein>
<dbReference type="Proteomes" id="UP000241818">
    <property type="component" value="Unassembled WGS sequence"/>
</dbReference>
<feature type="domain" description="Fatty acid desaturase" evidence="8">
    <location>
        <begin position="84"/>
        <end position="366"/>
    </location>
</feature>
<feature type="transmembrane region" description="Helical" evidence="7">
    <location>
        <begin position="117"/>
        <end position="136"/>
    </location>
</feature>
<keyword evidence="7" id="KW-0812">Transmembrane</keyword>
<comment type="similarity">
    <text evidence="3">Belongs to the fatty acid desaturase type 1 family.</text>
</comment>
<keyword evidence="7" id="KW-1133">Transmembrane helix</keyword>
<evidence type="ECO:0000313" key="10">
    <source>
        <dbReference type="EMBL" id="PSS28261.1"/>
    </source>
</evidence>
<evidence type="ECO:0000256" key="1">
    <source>
        <dbReference type="ARBA" id="ARBA00004370"/>
    </source>
</evidence>
<dbReference type="AlphaFoldDB" id="A0A2T3BFU0"/>
<dbReference type="STRING" id="857342.A0A2T3BFU0"/>
<evidence type="ECO:0000313" key="11">
    <source>
        <dbReference type="Proteomes" id="UP000241818"/>
    </source>
</evidence>
<comment type="pathway">
    <text evidence="2">Lipid metabolism.</text>
</comment>
<feature type="compositionally biased region" description="Basic and acidic residues" evidence="6">
    <location>
        <begin position="415"/>
        <end position="432"/>
    </location>
</feature>
<dbReference type="PANTHER" id="PTHR32100">
    <property type="entry name" value="OMEGA-6 FATTY ACID DESATURASE, CHLOROPLASTIC"/>
    <property type="match status" value="1"/>
</dbReference>
<keyword evidence="4" id="KW-0560">Oxidoreductase</keyword>
<evidence type="ECO:0000256" key="4">
    <source>
        <dbReference type="ARBA" id="ARBA00023002"/>
    </source>
</evidence>
<evidence type="ECO:0000256" key="6">
    <source>
        <dbReference type="SAM" id="MobiDB-lite"/>
    </source>
</evidence>
<evidence type="ECO:0000256" key="3">
    <source>
        <dbReference type="ARBA" id="ARBA00009295"/>
    </source>
</evidence>
<dbReference type="CDD" id="cd03507">
    <property type="entry name" value="Delta12-FADS-like"/>
    <property type="match status" value="1"/>
</dbReference>
<evidence type="ECO:0000259" key="9">
    <source>
        <dbReference type="Pfam" id="PF11960"/>
    </source>
</evidence>
<evidence type="ECO:0000256" key="5">
    <source>
        <dbReference type="ARBA" id="ARBA00023136"/>
    </source>
</evidence>
<feature type="transmembrane region" description="Helical" evidence="7">
    <location>
        <begin position="243"/>
        <end position="265"/>
    </location>
</feature>
<evidence type="ECO:0008006" key="12">
    <source>
        <dbReference type="Google" id="ProtNLM"/>
    </source>
</evidence>
<evidence type="ECO:0000259" key="8">
    <source>
        <dbReference type="Pfam" id="PF00487"/>
    </source>
</evidence>
<dbReference type="InParanoid" id="A0A2T3BFU0"/>
<dbReference type="GO" id="GO:0016717">
    <property type="term" value="F:oxidoreductase activity, acting on paired donors, with oxidation of a pair of donors resulting in the reduction of molecular oxygen to two molecules of water"/>
    <property type="evidence" value="ECO:0007669"/>
    <property type="project" value="InterPro"/>
</dbReference>
<organism evidence="10 11">
    <name type="scientific">Amorphotheca resinae ATCC 22711</name>
    <dbReference type="NCBI Taxonomy" id="857342"/>
    <lineage>
        <taxon>Eukaryota</taxon>
        <taxon>Fungi</taxon>
        <taxon>Dikarya</taxon>
        <taxon>Ascomycota</taxon>
        <taxon>Pezizomycotina</taxon>
        <taxon>Leotiomycetes</taxon>
        <taxon>Helotiales</taxon>
        <taxon>Amorphothecaceae</taxon>
        <taxon>Amorphotheca</taxon>
    </lineage>
</organism>
<comment type="subcellular location">
    <subcellularLocation>
        <location evidence="1">Membrane</location>
    </subcellularLocation>
</comment>
<reference evidence="10 11" key="1">
    <citation type="journal article" date="2018" name="New Phytol.">
        <title>Comparative genomics and transcriptomics depict ericoid mycorrhizal fungi as versatile saprotrophs and plant mutualists.</title>
        <authorList>
            <person name="Martino E."/>
            <person name="Morin E."/>
            <person name="Grelet G.A."/>
            <person name="Kuo A."/>
            <person name="Kohler A."/>
            <person name="Daghino S."/>
            <person name="Barry K.W."/>
            <person name="Cichocki N."/>
            <person name="Clum A."/>
            <person name="Dockter R.B."/>
            <person name="Hainaut M."/>
            <person name="Kuo R.C."/>
            <person name="LaButti K."/>
            <person name="Lindahl B.D."/>
            <person name="Lindquist E.A."/>
            <person name="Lipzen A."/>
            <person name="Khouja H.R."/>
            <person name="Magnuson J."/>
            <person name="Murat C."/>
            <person name="Ohm R.A."/>
            <person name="Singer S.W."/>
            <person name="Spatafora J.W."/>
            <person name="Wang M."/>
            <person name="Veneault-Fourrey C."/>
            <person name="Henrissat B."/>
            <person name="Grigoriev I.V."/>
            <person name="Martin F.M."/>
            <person name="Perotto S."/>
        </authorList>
    </citation>
    <scope>NUCLEOTIDE SEQUENCE [LARGE SCALE GENOMIC DNA]</scope>
    <source>
        <strain evidence="10 11">ATCC 22711</strain>
    </source>
</reference>
<feature type="transmembrane region" description="Helical" evidence="7">
    <location>
        <begin position="82"/>
        <end position="102"/>
    </location>
</feature>
<keyword evidence="5 7" id="KW-0472">Membrane</keyword>
<feature type="transmembrane region" description="Helical" evidence="7">
    <location>
        <begin position="271"/>
        <end position="291"/>
    </location>
</feature>
<dbReference type="GO" id="GO:0006629">
    <property type="term" value="P:lipid metabolic process"/>
    <property type="evidence" value="ECO:0007669"/>
    <property type="project" value="InterPro"/>
</dbReference>
<dbReference type="InterPro" id="IPR021863">
    <property type="entry name" value="FAS_N"/>
</dbReference>
<evidence type="ECO:0000256" key="2">
    <source>
        <dbReference type="ARBA" id="ARBA00005189"/>
    </source>
</evidence>
<dbReference type="EMBL" id="KZ679006">
    <property type="protein sequence ID" value="PSS28261.1"/>
    <property type="molecule type" value="Genomic_DNA"/>
</dbReference>
<keyword evidence="11" id="KW-1185">Reference proteome</keyword>
<dbReference type="Pfam" id="PF00487">
    <property type="entry name" value="FA_desaturase"/>
    <property type="match status" value="1"/>
</dbReference>
<dbReference type="GO" id="GO:0016020">
    <property type="term" value="C:membrane"/>
    <property type="evidence" value="ECO:0007669"/>
    <property type="project" value="UniProtKB-SubCell"/>
</dbReference>
<dbReference type="GeneID" id="36573184"/>
<feature type="transmembrane region" description="Helical" evidence="7">
    <location>
        <begin position="58"/>
        <end position="75"/>
    </location>
</feature>
<feature type="region of interest" description="Disordered" evidence="6">
    <location>
        <begin position="415"/>
        <end position="448"/>
    </location>
</feature>
<feature type="domain" description="Fatty acid desaturase N-terminal" evidence="9">
    <location>
        <begin position="27"/>
        <end position="58"/>
    </location>
</feature>
<accession>A0A2T3BFU0</accession>
<evidence type="ECO:0000256" key="7">
    <source>
        <dbReference type="SAM" id="Phobius"/>
    </source>
</evidence>
<proteinExistence type="inferred from homology"/>
<gene>
    <name evidence="10" type="ORF">M430DRAFT_24609</name>
</gene>